<sequence>MLRLEDVLNTWKYLSFNWVNCFLVHYKCEFSDTDTCDLPTLLKYDEPLGWIKKMSLGFRQYEEDMHEGKYSPFNFEKAILKVFGWDITLCILLKLASIISSLYSSVYLSKLLKSGYSQDAVNYGIILTVVLVVKIFLDVHSKFLIGRLSLRIGATVMGISFERILYGSENSTKSADSKPQIFNLILGDIDTIEPFITSITDIILAPIRILGSWYILRSQVGFAATPSVVTFIFMMVLSFMFQVLGTLQKRPFMYSRDLRIKKCHEYFSNIMTMRMLFWEDIIYKKIMSLRKNEVKANMRRLVLLSTGIFLDYNTHSLAQYVLFCCYFYMYMVKSSYEMDFSMTVALTTLYVLYSLTNPARNLISNFLDGMVSYNRYKAFICSYSLDINKNTELSTYRNTNKKLAGYYFKYISEEDPIIRISRSDLIFDQSSLMNCEGYQSIPQQENQFVLRIRDLEIKSGECLIVTGKSGSGKSSFLRSILGKMSLISGSDFEYSSLLRDSPVAYCSQYIWLPRGTVRSAILFGRLFDEAKYKAVIECCQLVDDFNNWEKGDLRIIDESGYTLSGGQRSRICLARALYSLSTSEYQSNTKSKVKLFILDDVFVNIDPQTSHAIFKNMFDTSGLLCNVCCIISCDFNTLESIYPLRNRHFIPGLSLKIATVNDGLIVSSSNLYSYTFPNKEVNESSISTSKYLDKQFTGISYVSQETSNTNKIINNKIIKRDTMNEHSIVGRISRHTYSYYIKLIGVRSFILFVFACILKSIIDKFNDLYIGCFSSINNLSSESQSKLWILRNFTFENYICLYSVILFLKLSIGFSIFISEAFLGIRASESTHDKLLYKLINVPFSFYNSNPLGKIINRFNVDILNLDNGIIHKIAGVILNFLNPIIQMAILTFLNPRLSPLIIAYFCFIAHKYGKPLFDTFRTSQRIMLVTSSFICGLFSEIQSGKTIISCFCAQSYYTDKFLRKLEIYLKTQYLKLSIYQRTSFRLQIYTAPLAVIISSISVVYTLCSEDLTEMVDISSDMKRGYPLLYFLLIAEILNRAIGQASILEKDMCSVERIQEYNEMILEHNNFRPSNSFYQMPKVRTGVVVENLQVDYCPFGNTSDSFLQTFTVFRNLNLKAKPFEHVGIIGRTGCGKSTFLSTLIGILPISKGRILLDGCDILTIPNHIKREVIGVLPQSPLKLNGWTVRQFLDPLNWYNDQSIWQALHICGLSEVIQNFPGGKSIDSIIICDEGHKCYLSDTQIRYLSIVRLILQRHKYRLLIIDEPPSIGDNKTEYGYPDHKSKSLIPIYDLINLYFRHCNVFIIAHRLLYLQRCDRIVGLSDICLE</sequence>
<proteinExistence type="inferred from homology"/>
<dbReference type="VEuPathDB" id="CryptoDB:CMU_010280"/>
<keyword evidence="6" id="KW-0067">ATP-binding</keyword>
<dbReference type="InterPro" id="IPR050173">
    <property type="entry name" value="ABC_transporter_C-like"/>
</dbReference>
<evidence type="ECO:0000256" key="7">
    <source>
        <dbReference type="ARBA" id="ARBA00022989"/>
    </source>
</evidence>
<organism evidence="12 13">
    <name type="scientific">Cryptosporidium muris (strain RN66)</name>
    <dbReference type="NCBI Taxonomy" id="441375"/>
    <lineage>
        <taxon>Eukaryota</taxon>
        <taxon>Sar</taxon>
        <taxon>Alveolata</taxon>
        <taxon>Apicomplexa</taxon>
        <taxon>Conoidasida</taxon>
        <taxon>Coccidia</taxon>
        <taxon>Eucoccidiorida</taxon>
        <taxon>Eimeriorina</taxon>
        <taxon>Cryptosporidiidae</taxon>
        <taxon>Cryptosporidium</taxon>
    </lineage>
</organism>
<feature type="transmembrane region" description="Helical" evidence="9">
    <location>
        <begin position="87"/>
        <end position="108"/>
    </location>
</feature>
<reference evidence="12" key="1">
    <citation type="submission" date="2008-06" db="EMBL/GenBank/DDBJ databases">
        <authorList>
            <person name="Lorenzi H."/>
            <person name="Inman J."/>
            <person name="Miller J."/>
            <person name="Schobel S."/>
            <person name="Amedeo P."/>
            <person name="Caler E.V."/>
            <person name="da Silva J."/>
        </authorList>
    </citation>
    <scope>NUCLEOTIDE SEQUENCE [LARGE SCALE GENOMIC DNA]</scope>
    <source>
        <strain evidence="12">RN66</strain>
    </source>
</reference>
<dbReference type="PANTHER" id="PTHR24223:SF456">
    <property type="entry name" value="MULTIDRUG RESISTANCE-ASSOCIATED PROTEIN LETHAL(2)03659"/>
    <property type="match status" value="1"/>
</dbReference>
<keyword evidence="7 9" id="KW-1133">Transmembrane helix</keyword>
<dbReference type="Proteomes" id="UP000001460">
    <property type="component" value="Unassembled WGS sequence"/>
</dbReference>
<dbReference type="GO" id="GO:0005524">
    <property type="term" value="F:ATP binding"/>
    <property type="evidence" value="ECO:0007669"/>
    <property type="project" value="UniProtKB-KW"/>
</dbReference>
<feature type="transmembrane region" description="Helical" evidence="9">
    <location>
        <begin position="303"/>
        <end position="328"/>
    </location>
</feature>
<dbReference type="Pfam" id="PF00005">
    <property type="entry name" value="ABC_tran"/>
    <property type="match status" value="2"/>
</dbReference>
<keyword evidence="4 9" id="KW-0812">Transmembrane</keyword>
<feature type="domain" description="ABC transmembrane type-1" evidence="11">
    <location>
        <begin position="776"/>
        <end position="998"/>
    </location>
</feature>
<evidence type="ECO:0000259" key="11">
    <source>
        <dbReference type="PROSITE" id="PS50929"/>
    </source>
</evidence>
<keyword evidence="8 9" id="KW-0472">Membrane</keyword>
<keyword evidence="13" id="KW-1185">Reference proteome</keyword>
<protein>
    <submittedName>
        <fullName evidence="12">ABC transporter family protein</fullName>
    </submittedName>
</protein>
<dbReference type="STRING" id="441375.B6AE95"/>
<dbReference type="GeneID" id="6995983"/>
<evidence type="ECO:0000256" key="1">
    <source>
        <dbReference type="ARBA" id="ARBA00004141"/>
    </source>
</evidence>
<dbReference type="Gene3D" id="3.40.50.300">
    <property type="entry name" value="P-loop containing nucleotide triphosphate hydrolases"/>
    <property type="match status" value="2"/>
</dbReference>
<name>B6AE95_CRYMR</name>
<feature type="transmembrane region" description="Helical" evidence="9">
    <location>
        <begin position="737"/>
        <end position="758"/>
    </location>
</feature>
<dbReference type="SUPFAM" id="SSF52540">
    <property type="entry name" value="P-loop containing nucleoside triphosphate hydrolases"/>
    <property type="match status" value="2"/>
</dbReference>
<evidence type="ECO:0000256" key="9">
    <source>
        <dbReference type="SAM" id="Phobius"/>
    </source>
</evidence>
<keyword evidence="3" id="KW-0813">Transport</keyword>
<dbReference type="InterPro" id="IPR036640">
    <property type="entry name" value="ABC1_TM_sf"/>
</dbReference>
<dbReference type="RefSeq" id="XP_002140885.1">
    <property type="nucleotide sequence ID" value="XM_002140849.1"/>
</dbReference>
<evidence type="ECO:0000256" key="2">
    <source>
        <dbReference type="ARBA" id="ARBA00009726"/>
    </source>
</evidence>
<dbReference type="InterPro" id="IPR017871">
    <property type="entry name" value="ABC_transporter-like_CS"/>
</dbReference>
<accession>B6AE95</accession>
<dbReference type="PANTHER" id="PTHR24223">
    <property type="entry name" value="ATP-BINDING CASSETTE SUB-FAMILY C"/>
    <property type="match status" value="1"/>
</dbReference>
<feature type="transmembrane region" description="Helical" evidence="9">
    <location>
        <begin position="799"/>
        <end position="818"/>
    </location>
</feature>
<dbReference type="EMBL" id="DS989729">
    <property type="protein sequence ID" value="EEA06536.1"/>
    <property type="molecule type" value="Genomic_DNA"/>
</dbReference>
<comment type="similarity">
    <text evidence="2">Belongs to the ABC transporter superfamily. ABCC family. Conjugate transporter (TC 3.A.1.208) subfamily.</text>
</comment>
<dbReference type="GO" id="GO:0016887">
    <property type="term" value="F:ATP hydrolysis activity"/>
    <property type="evidence" value="ECO:0007669"/>
    <property type="project" value="InterPro"/>
</dbReference>
<dbReference type="OMA" id="FAWLQVF"/>
<evidence type="ECO:0000256" key="3">
    <source>
        <dbReference type="ARBA" id="ARBA00022448"/>
    </source>
</evidence>
<dbReference type="InterPro" id="IPR011527">
    <property type="entry name" value="ABC1_TM_dom"/>
</dbReference>
<feature type="domain" description="ABC transporter" evidence="10">
    <location>
        <begin position="420"/>
        <end position="677"/>
    </location>
</feature>
<comment type="subcellular location">
    <subcellularLocation>
        <location evidence="1">Membrane</location>
        <topology evidence="1">Multi-pass membrane protein</topology>
    </subcellularLocation>
</comment>
<feature type="transmembrane region" description="Helical" evidence="9">
    <location>
        <begin position="120"/>
        <end position="137"/>
    </location>
</feature>
<dbReference type="PROSITE" id="PS00211">
    <property type="entry name" value="ABC_TRANSPORTER_1"/>
    <property type="match status" value="1"/>
</dbReference>
<feature type="domain" description="ABC transmembrane type-1" evidence="11">
    <location>
        <begin position="89"/>
        <end position="366"/>
    </location>
</feature>
<dbReference type="eggNOG" id="KOG0054">
    <property type="taxonomic scope" value="Eukaryota"/>
</dbReference>
<dbReference type="GO" id="GO:0016020">
    <property type="term" value="C:membrane"/>
    <property type="evidence" value="ECO:0007669"/>
    <property type="project" value="UniProtKB-SubCell"/>
</dbReference>
<dbReference type="Pfam" id="PF00664">
    <property type="entry name" value="ABC_membrane"/>
    <property type="match status" value="2"/>
</dbReference>
<evidence type="ECO:0000313" key="12">
    <source>
        <dbReference type="EMBL" id="EEA06536.1"/>
    </source>
</evidence>
<dbReference type="OrthoDB" id="4865934at2759"/>
<dbReference type="Gene3D" id="1.20.1560.10">
    <property type="entry name" value="ABC transporter type 1, transmembrane domain"/>
    <property type="match status" value="2"/>
</dbReference>
<dbReference type="SUPFAM" id="SSF90123">
    <property type="entry name" value="ABC transporter transmembrane region"/>
    <property type="match status" value="2"/>
</dbReference>
<evidence type="ECO:0000256" key="4">
    <source>
        <dbReference type="ARBA" id="ARBA00022692"/>
    </source>
</evidence>
<dbReference type="PROSITE" id="PS50893">
    <property type="entry name" value="ABC_TRANSPORTER_2"/>
    <property type="match status" value="1"/>
</dbReference>
<keyword evidence="5" id="KW-0547">Nucleotide-binding</keyword>
<evidence type="ECO:0000259" key="10">
    <source>
        <dbReference type="PROSITE" id="PS50893"/>
    </source>
</evidence>
<evidence type="ECO:0000256" key="5">
    <source>
        <dbReference type="ARBA" id="ARBA00022741"/>
    </source>
</evidence>
<dbReference type="InterPro" id="IPR003593">
    <property type="entry name" value="AAA+_ATPase"/>
</dbReference>
<evidence type="ECO:0000256" key="6">
    <source>
        <dbReference type="ARBA" id="ARBA00022840"/>
    </source>
</evidence>
<evidence type="ECO:0000313" key="13">
    <source>
        <dbReference type="Proteomes" id="UP000001460"/>
    </source>
</evidence>
<dbReference type="InterPro" id="IPR003439">
    <property type="entry name" value="ABC_transporter-like_ATP-bd"/>
</dbReference>
<evidence type="ECO:0000256" key="8">
    <source>
        <dbReference type="ARBA" id="ARBA00023136"/>
    </source>
</evidence>
<dbReference type="GO" id="GO:0140359">
    <property type="term" value="F:ABC-type transporter activity"/>
    <property type="evidence" value="ECO:0007669"/>
    <property type="project" value="InterPro"/>
</dbReference>
<dbReference type="PROSITE" id="PS50929">
    <property type="entry name" value="ABC_TM1F"/>
    <property type="match status" value="2"/>
</dbReference>
<gene>
    <name evidence="12" type="ORF">CMU_010280</name>
</gene>
<feature type="transmembrane region" description="Helical" evidence="9">
    <location>
        <begin position="222"/>
        <end position="245"/>
    </location>
</feature>
<dbReference type="SMART" id="SM00382">
    <property type="entry name" value="AAA"/>
    <property type="match status" value="2"/>
</dbReference>
<dbReference type="InterPro" id="IPR027417">
    <property type="entry name" value="P-loop_NTPase"/>
</dbReference>